<dbReference type="EMBL" id="REGN01008327">
    <property type="protein sequence ID" value="RNA03835.1"/>
    <property type="molecule type" value="Genomic_DNA"/>
</dbReference>
<reference evidence="1 2" key="1">
    <citation type="journal article" date="2018" name="Sci. Rep.">
        <title>Genomic signatures of local adaptation to the degree of environmental predictability in rotifers.</title>
        <authorList>
            <person name="Franch-Gras L."/>
            <person name="Hahn C."/>
            <person name="Garcia-Roger E.M."/>
            <person name="Carmona M.J."/>
            <person name="Serra M."/>
            <person name="Gomez A."/>
        </authorList>
    </citation>
    <scope>NUCLEOTIDE SEQUENCE [LARGE SCALE GENOMIC DNA]</scope>
    <source>
        <strain evidence="1">HYR1</strain>
    </source>
</reference>
<sequence>MKQEVNRGDQQEQRHKLYISRLILILKLISQLNYPAFILHGSYRNLCYFTYCKKLADKFYTEDFHGSFYIHNPNK</sequence>
<gene>
    <name evidence="1" type="ORF">BpHYR1_013415</name>
</gene>
<evidence type="ECO:0000313" key="2">
    <source>
        <dbReference type="Proteomes" id="UP000276133"/>
    </source>
</evidence>
<organism evidence="1 2">
    <name type="scientific">Brachionus plicatilis</name>
    <name type="common">Marine rotifer</name>
    <name type="synonym">Brachionus muelleri</name>
    <dbReference type="NCBI Taxonomy" id="10195"/>
    <lineage>
        <taxon>Eukaryota</taxon>
        <taxon>Metazoa</taxon>
        <taxon>Spiralia</taxon>
        <taxon>Gnathifera</taxon>
        <taxon>Rotifera</taxon>
        <taxon>Eurotatoria</taxon>
        <taxon>Monogononta</taxon>
        <taxon>Pseudotrocha</taxon>
        <taxon>Ploima</taxon>
        <taxon>Brachionidae</taxon>
        <taxon>Brachionus</taxon>
    </lineage>
</organism>
<comment type="caution">
    <text evidence="1">The sequence shown here is derived from an EMBL/GenBank/DDBJ whole genome shotgun (WGS) entry which is preliminary data.</text>
</comment>
<name>A0A3M7PYI0_BRAPC</name>
<evidence type="ECO:0000313" key="1">
    <source>
        <dbReference type="EMBL" id="RNA03835.1"/>
    </source>
</evidence>
<protein>
    <submittedName>
        <fullName evidence="1">Uncharacterized protein</fullName>
    </submittedName>
</protein>
<proteinExistence type="predicted"/>
<dbReference type="AlphaFoldDB" id="A0A3M7PYI0"/>
<accession>A0A3M7PYI0</accession>
<dbReference type="Proteomes" id="UP000276133">
    <property type="component" value="Unassembled WGS sequence"/>
</dbReference>
<keyword evidence="2" id="KW-1185">Reference proteome</keyword>